<evidence type="ECO:0000256" key="14">
    <source>
        <dbReference type="ARBA" id="ARBA00023268"/>
    </source>
</evidence>
<dbReference type="Pfam" id="PF01503">
    <property type="entry name" value="PRA-PH"/>
    <property type="match status" value="1"/>
</dbReference>
<keyword evidence="8 15" id="KW-0963">Cytoplasm</keyword>
<dbReference type="InterPro" id="IPR021130">
    <property type="entry name" value="PRib-ATP_PPHydrolase-like"/>
</dbReference>
<evidence type="ECO:0000256" key="5">
    <source>
        <dbReference type="ARBA" id="ARBA00005204"/>
    </source>
</evidence>
<comment type="catalytic activity">
    <reaction evidence="1 15">
        <text>1-(5-phospho-beta-D-ribosyl)-5'-AMP + H2O = 1-(5-phospho-beta-D-ribosyl)-5-[(5-phospho-beta-D-ribosylamino)methylideneamino]imidazole-4-carboxamide</text>
        <dbReference type="Rhea" id="RHEA:20049"/>
        <dbReference type="ChEBI" id="CHEBI:15377"/>
        <dbReference type="ChEBI" id="CHEBI:58435"/>
        <dbReference type="ChEBI" id="CHEBI:59457"/>
        <dbReference type="EC" id="3.5.4.19"/>
    </reaction>
</comment>
<dbReference type="EMBL" id="SUMG01000002">
    <property type="protein sequence ID" value="NBG87517.1"/>
    <property type="molecule type" value="Genomic_DNA"/>
</dbReference>
<feature type="domain" description="Phosphoribosyl-AMP cyclohydrolase" evidence="16">
    <location>
        <begin position="31"/>
        <end position="104"/>
    </location>
</feature>
<dbReference type="InterPro" id="IPR002496">
    <property type="entry name" value="PRib_AMP_CycHydrolase_dom"/>
</dbReference>
<gene>
    <name evidence="15" type="primary">hisI</name>
    <name evidence="15" type="synonym">hisIE</name>
    <name evidence="17" type="ORF">ISALK_03300</name>
</gene>
<accession>A0AA43XJ36</accession>
<evidence type="ECO:0000256" key="8">
    <source>
        <dbReference type="ARBA" id="ARBA00022490"/>
    </source>
</evidence>
<dbReference type="RefSeq" id="WP_160719065.1">
    <property type="nucleotide sequence ID" value="NZ_SUMG01000002.1"/>
</dbReference>
<evidence type="ECO:0000256" key="11">
    <source>
        <dbReference type="ARBA" id="ARBA00022801"/>
    </source>
</evidence>
<dbReference type="NCBIfam" id="NF000768">
    <property type="entry name" value="PRK00051.1"/>
    <property type="match status" value="1"/>
</dbReference>
<dbReference type="GO" id="GO:0005524">
    <property type="term" value="F:ATP binding"/>
    <property type="evidence" value="ECO:0007669"/>
    <property type="project" value="UniProtKB-KW"/>
</dbReference>
<dbReference type="SUPFAM" id="SSF101386">
    <property type="entry name" value="all-alpha NTP pyrophosphatases"/>
    <property type="match status" value="1"/>
</dbReference>
<protein>
    <recommendedName>
        <fullName evidence="15">Histidine biosynthesis bifunctional protein HisIE</fullName>
    </recommendedName>
    <domain>
        <recommendedName>
            <fullName evidence="15">Phosphoribosyl-AMP cyclohydrolase</fullName>
            <shortName evidence="15">PRA-CH</shortName>
            <ecNumber evidence="15">3.5.4.19</ecNumber>
        </recommendedName>
    </domain>
    <domain>
        <recommendedName>
            <fullName evidence="15">Phosphoribosyl-ATP pyrophosphatase</fullName>
            <shortName evidence="15">PRA-PH</shortName>
            <ecNumber evidence="15">3.6.1.31</ecNumber>
        </recommendedName>
    </domain>
</protein>
<dbReference type="HAMAP" id="MF_01019">
    <property type="entry name" value="HisIE"/>
    <property type="match status" value="1"/>
</dbReference>
<evidence type="ECO:0000313" key="17">
    <source>
        <dbReference type="EMBL" id="NBG87517.1"/>
    </source>
</evidence>
<evidence type="ECO:0000256" key="2">
    <source>
        <dbReference type="ARBA" id="ARBA00001460"/>
    </source>
</evidence>
<evidence type="ECO:0000256" key="15">
    <source>
        <dbReference type="HAMAP-Rule" id="MF_01019"/>
    </source>
</evidence>
<name>A0AA43XJ36_9CLOT</name>
<comment type="caution">
    <text evidence="17">The sequence shown here is derived from an EMBL/GenBank/DDBJ whole genome shotgun (WGS) entry which is preliminary data.</text>
</comment>
<dbReference type="SUPFAM" id="SSF141734">
    <property type="entry name" value="HisI-like"/>
    <property type="match status" value="1"/>
</dbReference>
<evidence type="ECO:0000256" key="6">
    <source>
        <dbReference type="ARBA" id="ARBA00007731"/>
    </source>
</evidence>
<comment type="pathway">
    <text evidence="4 15">Amino-acid biosynthesis; L-histidine biosynthesis; L-histidine from 5-phospho-alpha-D-ribose 1-diphosphate: step 3/9.</text>
</comment>
<dbReference type="AlphaFoldDB" id="A0AA43XJ36"/>
<evidence type="ECO:0000256" key="4">
    <source>
        <dbReference type="ARBA" id="ARBA00005169"/>
    </source>
</evidence>
<keyword evidence="13 15" id="KW-0368">Histidine biosynthesis</keyword>
<dbReference type="NCBIfam" id="TIGR03188">
    <property type="entry name" value="histidine_hisI"/>
    <property type="match status" value="1"/>
</dbReference>
<dbReference type="InterPro" id="IPR038019">
    <property type="entry name" value="PRib_AMP_CycHydrolase_sf"/>
</dbReference>
<dbReference type="Pfam" id="PF01502">
    <property type="entry name" value="PRA-CH"/>
    <property type="match status" value="1"/>
</dbReference>
<proteinExistence type="inferred from homology"/>
<comment type="subcellular location">
    <subcellularLocation>
        <location evidence="3 15">Cytoplasm</location>
    </subcellularLocation>
</comment>
<evidence type="ECO:0000256" key="12">
    <source>
        <dbReference type="ARBA" id="ARBA00022840"/>
    </source>
</evidence>
<comment type="similarity">
    <text evidence="7 15">In the N-terminal section; belongs to the PRA-CH family.</text>
</comment>
<keyword evidence="18" id="KW-1185">Reference proteome</keyword>
<dbReference type="PANTHER" id="PTHR42945:SF9">
    <property type="entry name" value="HISTIDINE BIOSYNTHESIS BIFUNCTIONAL PROTEIN HISIE"/>
    <property type="match status" value="1"/>
</dbReference>
<keyword evidence="11 15" id="KW-0378">Hydrolase</keyword>
<feature type="region of interest" description="Phosphoribosyl-AMP cyclohydrolase" evidence="15">
    <location>
        <begin position="1"/>
        <end position="115"/>
    </location>
</feature>
<sequence length="207" mass="23515">MGTIDLEKIQFDEKGLVPAIIQDVKTKEVLMLAYMNRPSLEKTLEEKTTWFYSRKRKALWHKGETSGNTQRVIEASYDCDGDTLLFQVEQTGVACHLGTKTCFNQSPARGSLGAYLEGLYRLLADRKENPKEKSYTSYLFNTGLDKILKKVGEESAEVIIASKDEEGNEVKPDTRYEVADLFYHVLVLLVALDIPLEEVEQELLNRS</sequence>
<comment type="similarity">
    <text evidence="6 15">In the C-terminal section; belongs to the PRA-PH family.</text>
</comment>
<dbReference type="Proteomes" id="UP000449710">
    <property type="component" value="Unassembled WGS sequence"/>
</dbReference>
<dbReference type="GO" id="GO:0000105">
    <property type="term" value="P:L-histidine biosynthetic process"/>
    <property type="evidence" value="ECO:0007669"/>
    <property type="project" value="UniProtKB-UniRule"/>
</dbReference>
<evidence type="ECO:0000259" key="16">
    <source>
        <dbReference type="Pfam" id="PF01502"/>
    </source>
</evidence>
<dbReference type="CDD" id="cd11534">
    <property type="entry name" value="NTP-PPase_HisIE_like"/>
    <property type="match status" value="1"/>
</dbReference>
<reference evidence="17 18" key="1">
    <citation type="submission" date="2019-04" db="EMBL/GenBank/DDBJ databases">
        <title>Isachenkonia alkalipeptolytica gen. nov. sp. nov. a new anaerobic, alkiliphilic organothrophic bacterium capable to reduce synthesized ferrihydrite isolated from a soda lake.</title>
        <authorList>
            <person name="Toshchakov S.V."/>
            <person name="Zavarzina D.G."/>
            <person name="Zhilina T.N."/>
            <person name="Kostrikina N.A."/>
            <person name="Kublanov I.V."/>
        </authorList>
    </citation>
    <scope>NUCLEOTIDE SEQUENCE [LARGE SCALE GENOMIC DNA]</scope>
    <source>
        <strain evidence="17 18">Z-1701</strain>
    </source>
</reference>
<evidence type="ECO:0000256" key="13">
    <source>
        <dbReference type="ARBA" id="ARBA00023102"/>
    </source>
</evidence>
<evidence type="ECO:0000256" key="3">
    <source>
        <dbReference type="ARBA" id="ARBA00004496"/>
    </source>
</evidence>
<dbReference type="PANTHER" id="PTHR42945">
    <property type="entry name" value="HISTIDINE BIOSYNTHESIS BIFUNCTIONAL PROTEIN"/>
    <property type="match status" value="1"/>
</dbReference>
<organism evidence="17 18">
    <name type="scientific">Isachenkonia alkalipeptolytica</name>
    <dbReference type="NCBI Taxonomy" id="2565777"/>
    <lineage>
        <taxon>Bacteria</taxon>
        <taxon>Bacillati</taxon>
        <taxon>Bacillota</taxon>
        <taxon>Clostridia</taxon>
        <taxon>Eubacteriales</taxon>
        <taxon>Clostridiaceae</taxon>
        <taxon>Isachenkonia</taxon>
    </lineage>
</organism>
<dbReference type="GO" id="GO:0005737">
    <property type="term" value="C:cytoplasm"/>
    <property type="evidence" value="ECO:0007669"/>
    <property type="project" value="UniProtKB-SubCell"/>
</dbReference>
<dbReference type="NCBIfam" id="NF002747">
    <property type="entry name" value="PRK02759.1"/>
    <property type="match status" value="1"/>
</dbReference>
<keyword evidence="10 15" id="KW-0547">Nucleotide-binding</keyword>
<keyword evidence="9 15" id="KW-0028">Amino-acid biosynthesis</keyword>
<comment type="catalytic activity">
    <reaction evidence="2 15">
        <text>1-(5-phospho-beta-D-ribosyl)-ATP + H2O = 1-(5-phospho-beta-D-ribosyl)-5'-AMP + diphosphate + H(+)</text>
        <dbReference type="Rhea" id="RHEA:22828"/>
        <dbReference type="ChEBI" id="CHEBI:15377"/>
        <dbReference type="ChEBI" id="CHEBI:15378"/>
        <dbReference type="ChEBI" id="CHEBI:33019"/>
        <dbReference type="ChEBI" id="CHEBI:59457"/>
        <dbReference type="ChEBI" id="CHEBI:73183"/>
        <dbReference type="EC" id="3.6.1.31"/>
    </reaction>
</comment>
<dbReference type="InterPro" id="IPR026660">
    <property type="entry name" value="PRA-CH"/>
</dbReference>
<comment type="pathway">
    <text evidence="5 15">Amino-acid biosynthesis; L-histidine biosynthesis; L-histidine from 5-phospho-alpha-D-ribose 1-diphosphate: step 2/9.</text>
</comment>
<dbReference type="Gene3D" id="3.10.20.810">
    <property type="entry name" value="Phosphoribosyl-AMP cyclohydrolase"/>
    <property type="match status" value="1"/>
</dbReference>
<dbReference type="EC" id="3.6.1.31" evidence="15"/>
<evidence type="ECO:0000256" key="7">
    <source>
        <dbReference type="ARBA" id="ARBA00008299"/>
    </source>
</evidence>
<dbReference type="FunFam" id="3.10.20.810:FF:000001">
    <property type="entry name" value="Histidine biosynthesis bifunctional protein HisIE"/>
    <property type="match status" value="1"/>
</dbReference>
<dbReference type="InterPro" id="IPR008179">
    <property type="entry name" value="HisE"/>
</dbReference>
<dbReference type="HAMAP" id="MF_01020">
    <property type="entry name" value="HisE"/>
    <property type="match status" value="1"/>
</dbReference>
<evidence type="ECO:0000256" key="1">
    <source>
        <dbReference type="ARBA" id="ARBA00000024"/>
    </source>
</evidence>
<dbReference type="HAMAP" id="MF_01021">
    <property type="entry name" value="HisI"/>
    <property type="match status" value="1"/>
</dbReference>
<evidence type="ECO:0000256" key="10">
    <source>
        <dbReference type="ARBA" id="ARBA00022741"/>
    </source>
</evidence>
<feature type="region of interest" description="Phosphoribosyl-ATP pyrophosphohydrolase" evidence="15">
    <location>
        <begin position="116"/>
        <end position="207"/>
    </location>
</feature>
<evidence type="ECO:0000313" key="18">
    <source>
        <dbReference type="Proteomes" id="UP000449710"/>
    </source>
</evidence>
<dbReference type="GO" id="GO:0004636">
    <property type="term" value="F:phosphoribosyl-ATP diphosphatase activity"/>
    <property type="evidence" value="ECO:0007669"/>
    <property type="project" value="UniProtKB-UniRule"/>
</dbReference>
<dbReference type="EC" id="3.5.4.19" evidence="15"/>
<dbReference type="Gene3D" id="1.10.287.1080">
    <property type="entry name" value="MazG-like"/>
    <property type="match status" value="1"/>
</dbReference>
<keyword evidence="12 15" id="KW-0067">ATP-binding</keyword>
<evidence type="ECO:0000256" key="9">
    <source>
        <dbReference type="ARBA" id="ARBA00022605"/>
    </source>
</evidence>
<keyword evidence="14 15" id="KW-0511">Multifunctional enzyme</keyword>
<dbReference type="InterPro" id="IPR023019">
    <property type="entry name" value="His_synth_HisIE"/>
</dbReference>
<dbReference type="GO" id="GO:0004635">
    <property type="term" value="F:phosphoribosyl-AMP cyclohydrolase activity"/>
    <property type="evidence" value="ECO:0007669"/>
    <property type="project" value="UniProtKB-UniRule"/>
</dbReference>